<reference evidence="2 3" key="1">
    <citation type="submission" date="2019-09" db="EMBL/GenBank/DDBJ databases">
        <title>Isolation and identification of active actinomycetes.</title>
        <authorList>
            <person name="Yu Z."/>
            <person name="Han C."/>
            <person name="Yu B."/>
        </authorList>
    </citation>
    <scope>NUCLEOTIDE SEQUENCE [LARGE SCALE GENOMIC DNA]</scope>
    <source>
        <strain evidence="2 3">NEAU-H2</strain>
    </source>
</reference>
<dbReference type="InterPro" id="IPR011990">
    <property type="entry name" value="TPR-like_helical_dom_sf"/>
</dbReference>
<dbReference type="AlphaFoldDB" id="A0A7J5D3F1"/>
<dbReference type="Gene3D" id="1.25.40.10">
    <property type="entry name" value="Tetratricopeptide repeat domain"/>
    <property type="match status" value="1"/>
</dbReference>
<organism evidence="2 3">
    <name type="scientific">Streptomyces triticiradicis</name>
    <dbReference type="NCBI Taxonomy" id="2651189"/>
    <lineage>
        <taxon>Bacteria</taxon>
        <taxon>Bacillati</taxon>
        <taxon>Actinomycetota</taxon>
        <taxon>Actinomycetes</taxon>
        <taxon>Kitasatosporales</taxon>
        <taxon>Streptomycetaceae</taxon>
        <taxon>Streptomyces</taxon>
    </lineage>
</organism>
<dbReference type="SMART" id="SM00382">
    <property type="entry name" value="AAA"/>
    <property type="match status" value="1"/>
</dbReference>
<comment type="caution">
    <text evidence="2">The sequence shown here is derived from an EMBL/GenBank/DDBJ whole genome shotgun (WGS) entry which is preliminary data.</text>
</comment>
<sequence length="779" mass="84736">MITPVLFLAGLAGGGAILASLGASVWWAAPGAAALAVVADVGVRPWLEQRQAGGQLDRTAVAALRVHAGRRGRLPRVVEGDPLRLGVHPAVSLPHGSGADAEPGPDPKLPTWVRRTVYGELVDWLREEAAVKGGFVLIEGDSSVGKTRLAYEAIREALPRFVLLQPDDAALVNQLADATFRLPKLVIWLDEIQRYLVGADRTVTLPALRRLLDAPTPVVIVGTLWPETYARLTAMGTDHMYDHPEAAEVLRFHALHRVFLGTFDAAEREAAGELTEADPRLGVATADARYGVTEVLAGGPAVVQRWQEARPAVRAVITATIDARRMGLRDPMEFAFLRDLSRAYLPAPAADDSWFEPALAEATEVRPGEGVIAPLSGVADADNRAFTGYVVADYLLQHAERVRADAAIPALAWHTVTRYLADAYDLFRAAMVADDQGVLAPAEHLYRAAHDAGHTEARPRLALVLAAQGRADEGRSELREAIAAGRRELWPLLADLLERQGRVDDAALARREAIAVGDPDGRRALADMLHAHGREAEAEQVWRDAVEAGEPTARCGLADLLELRRDAEAAEDAWRAAVDAAEPGARVGLADFLGHQQRRTEQAELWSQARAAGDVDVKSAQARWSERTGIISVDDWEAALVSGDHLSLAEWTHLHKVFHRLSLPSPHTGPIPVPDPWFPFRSLTAMRLASLIFAPPPQRLEPVIRLVRAEQHARQAPACEPAGLCELLRARWQACDALRSYSAPYVFTHHQLVRDIRHRRTLAVNATLVTLGGLPPLPL</sequence>
<dbReference type="EMBL" id="WBKG01000052">
    <property type="protein sequence ID" value="KAB1978518.1"/>
    <property type="molecule type" value="Genomic_DNA"/>
</dbReference>
<evidence type="ECO:0000313" key="2">
    <source>
        <dbReference type="EMBL" id="KAB1978518.1"/>
    </source>
</evidence>
<evidence type="ECO:0000313" key="3">
    <source>
        <dbReference type="Proteomes" id="UP000442990"/>
    </source>
</evidence>
<keyword evidence="3" id="KW-1185">Reference proteome</keyword>
<dbReference type="InterPro" id="IPR003593">
    <property type="entry name" value="AAA+_ATPase"/>
</dbReference>
<name>A0A7J5D3F1_9ACTN</name>
<protein>
    <recommendedName>
        <fullName evidence="1">AAA+ ATPase domain-containing protein</fullName>
    </recommendedName>
</protein>
<proteinExistence type="predicted"/>
<dbReference type="RefSeq" id="WP_151474238.1">
    <property type="nucleotide sequence ID" value="NZ_WBKG01000052.1"/>
</dbReference>
<gene>
    <name evidence="2" type="ORF">F8144_39435</name>
</gene>
<evidence type="ECO:0000259" key="1">
    <source>
        <dbReference type="SMART" id="SM00382"/>
    </source>
</evidence>
<dbReference type="SUPFAM" id="SSF52540">
    <property type="entry name" value="P-loop containing nucleoside triphosphate hydrolases"/>
    <property type="match status" value="1"/>
</dbReference>
<accession>A0A7J5D3F1</accession>
<dbReference type="Proteomes" id="UP000442990">
    <property type="component" value="Unassembled WGS sequence"/>
</dbReference>
<dbReference type="SUPFAM" id="SSF81901">
    <property type="entry name" value="HCP-like"/>
    <property type="match status" value="1"/>
</dbReference>
<dbReference type="InterPro" id="IPR027417">
    <property type="entry name" value="P-loop_NTPase"/>
</dbReference>
<feature type="domain" description="AAA+ ATPase" evidence="1">
    <location>
        <begin position="132"/>
        <end position="264"/>
    </location>
</feature>